<sequence length="90" mass="9907">MIGNEINNEIQTLNIKVKIIVLGNASTQVYIYNYGSNYLKVQEIINGSNVIETDYPLEPGSLVPLSSILGNITVNRPLLVEINGSLYVIN</sequence>
<name>F4FYH0_METCR</name>
<dbReference type="Proteomes" id="UP000007812">
    <property type="component" value="Chromosome"/>
</dbReference>
<gene>
    <name evidence="1" type="ordered locus">Mcup_0180</name>
</gene>
<dbReference type="AlphaFoldDB" id="F4FYH0"/>
<dbReference type="PATRIC" id="fig|1006006.8.peg.181"/>
<dbReference type="HOGENOM" id="CLU_2433847_0_0_2"/>
<dbReference type="STRING" id="1006006.Mcup_0180"/>
<protein>
    <submittedName>
        <fullName evidence="1">Uncharacterized protein</fullName>
    </submittedName>
</protein>
<keyword evidence="2" id="KW-1185">Reference proteome</keyword>
<accession>F4FYH0</accession>
<proteinExistence type="predicted"/>
<dbReference type="KEGG" id="mcn:Mcup_0180"/>
<dbReference type="NCBIfam" id="NF046074">
    <property type="entry name" value="UpsB"/>
    <property type="match status" value="1"/>
</dbReference>
<evidence type="ECO:0000313" key="2">
    <source>
        <dbReference type="Proteomes" id="UP000007812"/>
    </source>
</evidence>
<evidence type="ECO:0000313" key="1">
    <source>
        <dbReference type="EMBL" id="AEB94289.1"/>
    </source>
</evidence>
<organism evidence="1 2">
    <name type="scientific">Metallosphaera cuprina (strain Ar-4)</name>
    <dbReference type="NCBI Taxonomy" id="1006006"/>
    <lineage>
        <taxon>Archaea</taxon>
        <taxon>Thermoproteota</taxon>
        <taxon>Thermoprotei</taxon>
        <taxon>Sulfolobales</taxon>
        <taxon>Sulfolobaceae</taxon>
        <taxon>Metallosphaera</taxon>
    </lineage>
</organism>
<dbReference type="EMBL" id="CP002656">
    <property type="protein sequence ID" value="AEB94289.1"/>
    <property type="molecule type" value="Genomic_DNA"/>
</dbReference>
<dbReference type="eggNOG" id="arCOG07276">
    <property type="taxonomic scope" value="Archaea"/>
</dbReference>
<reference evidence="1 2" key="1">
    <citation type="journal article" date="2011" name="J. Bacteriol.">
        <title>Complete genome sequence of Metallosphaera cuprina, a metal sulfide-oxidizing archaeon from a hot spring.</title>
        <authorList>
            <person name="Liu L.J."/>
            <person name="You X.Y."/>
            <person name="Zheng H."/>
            <person name="Wang S."/>
            <person name="Jiang C.Y."/>
            <person name="Liu S.J."/>
        </authorList>
    </citation>
    <scope>NUCLEOTIDE SEQUENCE [LARGE SCALE GENOMIC DNA]</scope>
    <source>
        <strain evidence="1 2">Ar-4</strain>
    </source>
</reference>